<dbReference type="Proteomes" id="UP000265618">
    <property type="component" value="Unassembled WGS sequence"/>
</dbReference>
<proteinExistence type="predicted"/>
<feature type="non-terminal residue" evidence="2">
    <location>
        <position position="1"/>
    </location>
</feature>
<name>A0A9K3D5Y8_9EUKA</name>
<comment type="caution">
    <text evidence="2">The sequence shown here is derived from an EMBL/GenBank/DDBJ whole genome shotgun (WGS) entry which is preliminary data.</text>
</comment>
<reference evidence="2 3" key="1">
    <citation type="journal article" date="2018" name="PLoS ONE">
        <title>The draft genome of Kipferlia bialata reveals reductive genome evolution in fornicate parasites.</title>
        <authorList>
            <person name="Tanifuji G."/>
            <person name="Takabayashi S."/>
            <person name="Kume K."/>
            <person name="Takagi M."/>
            <person name="Nakayama T."/>
            <person name="Kamikawa R."/>
            <person name="Inagaki Y."/>
            <person name="Hashimoto T."/>
        </authorList>
    </citation>
    <scope>NUCLEOTIDE SEQUENCE [LARGE SCALE GENOMIC DNA]</scope>
    <source>
        <strain evidence="2">NY0173</strain>
    </source>
</reference>
<organism evidence="2 3">
    <name type="scientific">Kipferlia bialata</name>
    <dbReference type="NCBI Taxonomy" id="797122"/>
    <lineage>
        <taxon>Eukaryota</taxon>
        <taxon>Metamonada</taxon>
        <taxon>Carpediemonas-like organisms</taxon>
        <taxon>Kipferlia</taxon>
    </lineage>
</organism>
<dbReference type="EMBL" id="BDIP01004865">
    <property type="protein sequence ID" value="GIQ89267.1"/>
    <property type="molecule type" value="Genomic_DNA"/>
</dbReference>
<evidence type="ECO:0000313" key="3">
    <source>
        <dbReference type="Proteomes" id="UP000265618"/>
    </source>
</evidence>
<feature type="compositionally biased region" description="Basic and acidic residues" evidence="1">
    <location>
        <begin position="12"/>
        <end position="21"/>
    </location>
</feature>
<protein>
    <submittedName>
        <fullName evidence="2">Uncharacterized protein</fullName>
    </submittedName>
</protein>
<feature type="region of interest" description="Disordered" evidence="1">
    <location>
        <begin position="1"/>
        <end position="33"/>
    </location>
</feature>
<sequence length="79" mass="8669">DISVVGGSFVQGEKERERDLTLSHSESSVPGMAPEEADMMRGQEFQPGGRQTLHRDLYDIGDTETESAELEGGDPNYLI</sequence>
<accession>A0A9K3D5Y8</accession>
<gene>
    <name evidence="2" type="ORF">KIPB_011694</name>
</gene>
<evidence type="ECO:0000313" key="2">
    <source>
        <dbReference type="EMBL" id="GIQ89267.1"/>
    </source>
</evidence>
<dbReference type="AlphaFoldDB" id="A0A9K3D5Y8"/>
<keyword evidence="3" id="KW-1185">Reference proteome</keyword>
<evidence type="ECO:0000256" key="1">
    <source>
        <dbReference type="SAM" id="MobiDB-lite"/>
    </source>
</evidence>